<evidence type="ECO:0000259" key="1">
    <source>
        <dbReference type="Pfam" id="PF07883"/>
    </source>
</evidence>
<keyword evidence="3" id="KW-1185">Reference proteome</keyword>
<dbReference type="OrthoDB" id="9793184at2"/>
<proteinExistence type="predicted"/>
<reference evidence="2 3" key="1">
    <citation type="submission" date="2016-10" db="EMBL/GenBank/DDBJ databases">
        <authorList>
            <person name="de Groot N.N."/>
        </authorList>
    </citation>
    <scope>NUCLEOTIDE SEQUENCE [LARGE SCALE GENOMIC DNA]</scope>
    <source>
        <strain evidence="2 3">DSM 5522</strain>
    </source>
</reference>
<dbReference type="STRING" id="1120918.SAMN05216249_104171"/>
<evidence type="ECO:0000313" key="3">
    <source>
        <dbReference type="Proteomes" id="UP000198838"/>
    </source>
</evidence>
<dbReference type="Gene3D" id="2.60.120.10">
    <property type="entry name" value="Jelly Rolls"/>
    <property type="match status" value="1"/>
</dbReference>
<name>A0A1I0WPI6_9FIRM</name>
<dbReference type="InterPro" id="IPR014710">
    <property type="entry name" value="RmlC-like_jellyroll"/>
</dbReference>
<gene>
    <name evidence="2" type="ORF">SAMN05216249_104171</name>
</gene>
<dbReference type="InterPro" id="IPR011051">
    <property type="entry name" value="RmlC_Cupin_sf"/>
</dbReference>
<dbReference type="SUPFAM" id="SSF51182">
    <property type="entry name" value="RmlC-like cupins"/>
    <property type="match status" value="1"/>
</dbReference>
<protein>
    <submittedName>
        <fullName evidence="2">Cupin domain-containing protein</fullName>
    </submittedName>
</protein>
<dbReference type="Pfam" id="PF07883">
    <property type="entry name" value="Cupin_2"/>
    <property type="match status" value="1"/>
</dbReference>
<dbReference type="Proteomes" id="UP000198838">
    <property type="component" value="Unassembled WGS sequence"/>
</dbReference>
<dbReference type="EMBL" id="FOJY01000004">
    <property type="protein sequence ID" value="SFA90098.1"/>
    <property type="molecule type" value="Genomic_DNA"/>
</dbReference>
<accession>A0A1I0WPI6</accession>
<dbReference type="InterPro" id="IPR013096">
    <property type="entry name" value="Cupin_2"/>
</dbReference>
<organism evidence="2 3">
    <name type="scientific">Acetitomaculum ruminis DSM 5522</name>
    <dbReference type="NCBI Taxonomy" id="1120918"/>
    <lineage>
        <taxon>Bacteria</taxon>
        <taxon>Bacillati</taxon>
        <taxon>Bacillota</taxon>
        <taxon>Clostridia</taxon>
        <taxon>Lachnospirales</taxon>
        <taxon>Lachnospiraceae</taxon>
        <taxon>Acetitomaculum</taxon>
    </lineage>
</organism>
<dbReference type="RefSeq" id="WP_092870962.1">
    <property type="nucleotide sequence ID" value="NZ_FOJY01000004.1"/>
</dbReference>
<evidence type="ECO:0000313" key="2">
    <source>
        <dbReference type="EMBL" id="SFA90098.1"/>
    </source>
</evidence>
<feature type="domain" description="Cupin type-2" evidence="1">
    <location>
        <begin position="39"/>
        <end position="97"/>
    </location>
</feature>
<dbReference type="AlphaFoldDB" id="A0A1I0WPI6"/>
<sequence>MNEAIKPGVVFKLGEMTSVQKGKIVNMHVFDNEHVEVVTMTFDEGTALGEHSCPGTGIFFALEGEGIIGCEGREFVIKAGEQFVFAKGAPHYVKARTVFKTAFVLLK</sequence>